<protein>
    <submittedName>
        <fullName evidence="1">Heme oxygenase</fullName>
    </submittedName>
</protein>
<dbReference type="GO" id="GO:0006788">
    <property type="term" value="P:heme oxidation"/>
    <property type="evidence" value="ECO:0007669"/>
    <property type="project" value="InterPro"/>
</dbReference>
<proteinExistence type="predicted"/>
<organism evidence="1 2">
    <name type="scientific">Amorphus orientalis</name>
    <dbReference type="NCBI Taxonomy" id="649198"/>
    <lineage>
        <taxon>Bacteria</taxon>
        <taxon>Pseudomonadati</taxon>
        <taxon>Pseudomonadota</taxon>
        <taxon>Alphaproteobacteria</taxon>
        <taxon>Hyphomicrobiales</taxon>
        <taxon>Amorphaceae</taxon>
        <taxon>Amorphus</taxon>
    </lineage>
</organism>
<dbReference type="Proteomes" id="UP001229244">
    <property type="component" value="Unassembled WGS sequence"/>
</dbReference>
<evidence type="ECO:0000313" key="2">
    <source>
        <dbReference type="Proteomes" id="UP001229244"/>
    </source>
</evidence>
<dbReference type="GO" id="GO:0004392">
    <property type="term" value="F:heme oxygenase (decyclizing) activity"/>
    <property type="evidence" value="ECO:0007669"/>
    <property type="project" value="InterPro"/>
</dbReference>
<reference evidence="1" key="1">
    <citation type="submission" date="2023-07" db="EMBL/GenBank/DDBJ databases">
        <title>Genomic Encyclopedia of Type Strains, Phase IV (KMG-IV): sequencing the most valuable type-strain genomes for metagenomic binning, comparative biology and taxonomic classification.</title>
        <authorList>
            <person name="Goeker M."/>
        </authorList>
    </citation>
    <scope>NUCLEOTIDE SEQUENCE</scope>
    <source>
        <strain evidence="1">DSM 21202</strain>
    </source>
</reference>
<name>A0AAE3VPK5_9HYPH</name>
<evidence type="ECO:0000313" key="1">
    <source>
        <dbReference type="EMBL" id="MDQ0316479.1"/>
    </source>
</evidence>
<keyword evidence="2" id="KW-1185">Reference proteome</keyword>
<comment type="caution">
    <text evidence="1">The sequence shown here is derived from an EMBL/GenBank/DDBJ whole genome shotgun (WGS) entry which is preliminary data.</text>
</comment>
<dbReference type="InterPro" id="IPR016053">
    <property type="entry name" value="Haem_Oase-like"/>
</dbReference>
<dbReference type="RefSeq" id="WP_306886364.1">
    <property type="nucleotide sequence ID" value="NZ_JAUSUL010000003.1"/>
</dbReference>
<dbReference type="SUPFAM" id="SSF48613">
    <property type="entry name" value="Heme oxygenase-like"/>
    <property type="match status" value="1"/>
</dbReference>
<accession>A0AAE3VPK5</accession>
<dbReference type="InterPro" id="IPR016084">
    <property type="entry name" value="Haem_Oase-like_multi-hlx"/>
</dbReference>
<gene>
    <name evidence="1" type="ORF">J2S73_002955</name>
</gene>
<dbReference type="Gene3D" id="1.20.910.10">
    <property type="entry name" value="Heme oxygenase-like"/>
    <property type="match status" value="1"/>
</dbReference>
<dbReference type="Pfam" id="PF01126">
    <property type="entry name" value="Heme_oxygenase"/>
    <property type="match status" value="1"/>
</dbReference>
<dbReference type="EMBL" id="JAUSUL010000003">
    <property type="protein sequence ID" value="MDQ0316479.1"/>
    <property type="molecule type" value="Genomic_DNA"/>
</dbReference>
<sequence length="181" mass="19513">MRSSTATAHARLDAAVGDFDDRNSYLTYLRCLQAFREPLEMALDRSALPAEFAGWLPIRLAPAIASDREDLEGTVSPFLAGRALAAPEPRSPSHAVGMVYVLEGASLGAQVLARRARDLGFDETHGASHLGGRKDSLTNWREFLVRLEAVEGLDMEAAEAGAQETFLTATEAFTGSTYVEA</sequence>
<dbReference type="CDD" id="cd19166">
    <property type="entry name" value="HemeO-bac"/>
    <property type="match status" value="1"/>
</dbReference>
<dbReference type="AlphaFoldDB" id="A0AAE3VPK5"/>